<evidence type="ECO:0000313" key="3">
    <source>
        <dbReference type="Proteomes" id="UP000552954"/>
    </source>
</evidence>
<dbReference type="RefSeq" id="WP_171561858.1">
    <property type="nucleotide sequence ID" value="NZ_JABFCS010000001.1"/>
</dbReference>
<feature type="region of interest" description="Disordered" evidence="1">
    <location>
        <begin position="67"/>
        <end position="97"/>
    </location>
</feature>
<name>A0A849KLB5_9BURK</name>
<keyword evidence="3" id="KW-1185">Reference proteome</keyword>
<accession>A0A849KLB5</accession>
<reference evidence="2 3" key="2">
    <citation type="submission" date="2020-06" db="EMBL/GenBank/DDBJ databases">
        <title>Ramlibacter rhizophilus sp. nov., isolated from rhizosphere soil of national flower Mugunghwa from South Korea.</title>
        <authorList>
            <person name="Zheng-Fei Y."/>
            <person name="Huan T."/>
        </authorList>
    </citation>
    <scope>NUCLEOTIDE SEQUENCE [LARGE SCALE GENOMIC DNA]</scope>
    <source>
        <strain evidence="2 3">B156</strain>
    </source>
</reference>
<organism evidence="2 3">
    <name type="scientific">Ramlibacter montanisoli</name>
    <dbReference type="NCBI Taxonomy" id="2732512"/>
    <lineage>
        <taxon>Bacteria</taxon>
        <taxon>Pseudomonadati</taxon>
        <taxon>Pseudomonadota</taxon>
        <taxon>Betaproteobacteria</taxon>
        <taxon>Burkholderiales</taxon>
        <taxon>Comamonadaceae</taxon>
        <taxon>Ramlibacter</taxon>
    </lineage>
</organism>
<sequence length="97" mass="10793">METNTPSTPASPALFNPLSGWEAASRWNAATWDWMAQGFRQWMTLMTTTPTPPLLPTPQARTTDLLDRPVAGAEPKRPVRVKAKTKPRARPKARVRG</sequence>
<gene>
    <name evidence="2" type="ORF">HK415_18595</name>
</gene>
<protein>
    <submittedName>
        <fullName evidence="2">Uncharacterized protein</fullName>
    </submittedName>
</protein>
<evidence type="ECO:0000256" key="1">
    <source>
        <dbReference type="SAM" id="MobiDB-lite"/>
    </source>
</evidence>
<evidence type="ECO:0000313" key="2">
    <source>
        <dbReference type="EMBL" id="NNU44733.1"/>
    </source>
</evidence>
<feature type="compositionally biased region" description="Basic residues" evidence="1">
    <location>
        <begin position="78"/>
        <end position="97"/>
    </location>
</feature>
<reference evidence="2 3" key="1">
    <citation type="submission" date="2020-05" db="EMBL/GenBank/DDBJ databases">
        <authorList>
            <person name="Khan S.A."/>
            <person name="Jeon C.O."/>
            <person name="Chun B.H."/>
        </authorList>
    </citation>
    <scope>NUCLEOTIDE SEQUENCE [LARGE SCALE GENOMIC DNA]</scope>
    <source>
        <strain evidence="2 3">B156</strain>
    </source>
</reference>
<comment type="caution">
    <text evidence="2">The sequence shown here is derived from an EMBL/GenBank/DDBJ whole genome shotgun (WGS) entry which is preliminary data.</text>
</comment>
<proteinExistence type="predicted"/>
<dbReference type="Proteomes" id="UP000552954">
    <property type="component" value="Unassembled WGS sequence"/>
</dbReference>
<dbReference type="EMBL" id="JABFCS010000001">
    <property type="protein sequence ID" value="NNU44733.1"/>
    <property type="molecule type" value="Genomic_DNA"/>
</dbReference>
<dbReference type="AlphaFoldDB" id="A0A849KLB5"/>